<keyword evidence="6" id="KW-0560">Oxidoreductase</keyword>
<dbReference type="GO" id="GO:0016020">
    <property type="term" value="C:membrane"/>
    <property type="evidence" value="ECO:0007669"/>
    <property type="project" value="UniProtKB-SubCell"/>
</dbReference>
<organism evidence="13 14">
    <name type="scientific">Sinomicrobium pectinilyticum</name>
    <dbReference type="NCBI Taxonomy" id="1084421"/>
    <lineage>
        <taxon>Bacteria</taxon>
        <taxon>Pseudomonadati</taxon>
        <taxon>Bacteroidota</taxon>
        <taxon>Flavobacteriia</taxon>
        <taxon>Flavobacteriales</taxon>
        <taxon>Flavobacteriaceae</taxon>
        <taxon>Sinomicrobium</taxon>
    </lineage>
</organism>
<dbReference type="GO" id="GO:0006784">
    <property type="term" value="P:heme A biosynthetic process"/>
    <property type="evidence" value="ECO:0007669"/>
    <property type="project" value="InterPro"/>
</dbReference>
<feature type="transmembrane region" description="Helical" evidence="12">
    <location>
        <begin position="318"/>
        <end position="336"/>
    </location>
</feature>
<feature type="transmembrane region" description="Helical" evidence="12">
    <location>
        <begin position="210"/>
        <end position="228"/>
    </location>
</feature>
<evidence type="ECO:0000256" key="1">
    <source>
        <dbReference type="ARBA" id="ARBA00004141"/>
    </source>
</evidence>
<name>A0A3N0DHP9_SINP1</name>
<protein>
    <submittedName>
        <fullName evidence="13">Heme A synthase</fullName>
    </submittedName>
</protein>
<keyword evidence="4" id="KW-0479">Metal-binding</keyword>
<dbReference type="EMBL" id="RJTM01000177">
    <property type="protein sequence ID" value="RNL75207.1"/>
    <property type="molecule type" value="Genomic_DNA"/>
</dbReference>
<comment type="caution">
    <text evidence="13">The sequence shown here is derived from an EMBL/GenBank/DDBJ whole genome shotgun (WGS) entry which is preliminary data.</text>
</comment>
<keyword evidence="3 12" id="KW-0812">Transmembrane</keyword>
<evidence type="ECO:0000256" key="2">
    <source>
        <dbReference type="ARBA" id="ARBA00022475"/>
    </source>
</evidence>
<feature type="transmembrane region" description="Helical" evidence="12">
    <location>
        <begin position="260"/>
        <end position="280"/>
    </location>
</feature>
<evidence type="ECO:0000256" key="10">
    <source>
        <dbReference type="ARBA" id="ARBA00023157"/>
    </source>
</evidence>
<evidence type="ECO:0000313" key="13">
    <source>
        <dbReference type="EMBL" id="RNL75207.1"/>
    </source>
</evidence>
<sequence>MRVWLKKNFRTITKTTLILVYLVIIAGALVRMTGSGMGCPDWPKCFGYYIPPTEESQLLWHPDRAYKKGQVIIRDESLLVAKADFTTSGSYSSGNWAPYTKHDYAVFNPRHTWIEYINRLCGAVAGMATLFMAVASFVYWKEKRSITLLSWLAVFSMGFQAWLGATVVYSVLAPVKITVHMVMALAIVALILYILHLTRTGKSEYKPDRLFTNLIRLALFLTLIQIVLGTQVRQFVDEQVKIVGDTAKDLWLNNPGLDFYLHRSFSILVLAVNIFLFILNRNRKLYFTRVNWVLLLIALEIISGVAMAYLDFPFASQPLHLVLASVLFGVQYYLLLDTRHAAKSL</sequence>
<dbReference type="RefSeq" id="WP_123218165.1">
    <property type="nucleotide sequence ID" value="NZ_RJTM01000177.1"/>
</dbReference>
<feature type="transmembrane region" description="Helical" evidence="12">
    <location>
        <begin position="177"/>
        <end position="198"/>
    </location>
</feature>
<evidence type="ECO:0000256" key="5">
    <source>
        <dbReference type="ARBA" id="ARBA00022989"/>
    </source>
</evidence>
<dbReference type="OrthoDB" id="1447144at2"/>
<dbReference type="InterPro" id="IPR050450">
    <property type="entry name" value="COX15/CtaA_HemeA_synthase"/>
</dbReference>
<evidence type="ECO:0000256" key="12">
    <source>
        <dbReference type="SAM" id="Phobius"/>
    </source>
</evidence>
<keyword evidence="7" id="KW-0408">Iron</keyword>
<dbReference type="GO" id="GO:0016491">
    <property type="term" value="F:oxidoreductase activity"/>
    <property type="evidence" value="ECO:0007669"/>
    <property type="project" value="UniProtKB-KW"/>
</dbReference>
<keyword evidence="10" id="KW-1015">Disulfide bond</keyword>
<dbReference type="Pfam" id="PF02628">
    <property type="entry name" value="COX15-CtaA"/>
    <property type="match status" value="2"/>
</dbReference>
<keyword evidence="2" id="KW-1003">Cell membrane</keyword>
<dbReference type="AlphaFoldDB" id="A0A3N0DHP9"/>
<evidence type="ECO:0000256" key="4">
    <source>
        <dbReference type="ARBA" id="ARBA00022723"/>
    </source>
</evidence>
<evidence type="ECO:0000256" key="3">
    <source>
        <dbReference type="ARBA" id="ARBA00022692"/>
    </source>
</evidence>
<keyword evidence="14" id="KW-1185">Reference proteome</keyword>
<keyword evidence="5 12" id="KW-1133">Transmembrane helix</keyword>
<evidence type="ECO:0000256" key="8">
    <source>
        <dbReference type="ARBA" id="ARBA00023133"/>
    </source>
</evidence>
<proteinExistence type="predicted"/>
<feature type="transmembrane region" description="Helical" evidence="12">
    <location>
        <begin position="12"/>
        <end position="30"/>
    </location>
</feature>
<evidence type="ECO:0000256" key="11">
    <source>
        <dbReference type="ARBA" id="ARBA00023444"/>
    </source>
</evidence>
<evidence type="ECO:0000313" key="14">
    <source>
        <dbReference type="Proteomes" id="UP000267469"/>
    </source>
</evidence>
<dbReference type="GO" id="GO:0046872">
    <property type="term" value="F:metal ion binding"/>
    <property type="evidence" value="ECO:0007669"/>
    <property type="project" value="UniProtKB-KW"/>
</dbReference>
<feature type="transmembrane region" description="Helical" evidence="12">
    <location>
        <begin position="151"/>
        <end position="171"/>
    </location>
</feature>
<keyword evidence="8" id="KW-0350">Heme biosynthesis</keyword>
<evidence type="ECO:0000256" key="7">
    <source>
        <dbReference type="ARBA" id="ARBA00023004"/>
    </source>
</evidence>
<comment type="pathway">
    <text evidence="11">Porphyrin-containing compound metabolism.</text>
</comment>
<feature type="transmembrane region" description="Helical" evidence="12">
    <location>
        <begin position="292"/>
        <end position="312"/>
    </location>
</feature>
<reference evidence="13 14" key="1">
    <citation type="submission" date="2018-10" db="EMBL/GenBank/DDBJ databases">
        <title>Sinomicrobium pectinilyticum sp. nov., a pectinase-producing bacterium isolated from alkaline and saline soil, and emended description of the genus Sinomicrobium.</title>
        <authorList>
            <person name="Cheng B."/>
            <person name="Li C."/>
            <person name="Lai Q."/>
            <person name="Du M."/>
            <person name="Shao Z."/>
            <person name="Xu P."/>
            <person name="Yang C."/>
        </authorList>
    </citation>
    <scope>NUCLEOTIDE SEQUENCE [LARGE SCALE GENOMIC DNA]</scope>
    <source>
        <strain evidence="13 14">5DNS001</strain>
    </source>
</reference>
<comment type="subcellular location">
    <subcellularLocation>
        <location evidence="1">Membrane</location>
        <topology evidence="1">Multi-pass membrane protein</topology>
    </subcellularLocation>
</comment>
<accession>A0A3N0DHP9</accession>
<feature type="transmembrane region" description="Helical" evidence="12">
    <location>
        <begin position="116"/>
        <end position="139"/>
    </location>
</feature>
<dbReference type="InterPro" id="IPR003780">
    <property type="entry name" value="COX15/CtaA_fam"/>
</dbReference>
<dbReference type="PANTHER" id="PTHR35457">
    <property type="entry name" value="HEME A SYNTHASE"/>
    <property type="match status" value="1"/>
</dbReference>
<evidence type="ECO:0000256" key="6">
    <source>
        <dbReference type="ARBA" id="ARBA00023002"/>
    </source>
</evidence>
<evidence type="ECO:0000256" key="9">
    <source>
        <dbReference type="ARBA" id="ARBA00023136"/>
    </source>
</evidence>
<dbReference type="Proteomes" id="UP000267469">
    <property type="component" value="Unassembled WGS sequence"/>
</dbReference>
<keyword evidence="9 12" id="KW-0472">Membrane</keyword>
<dbReference type="PANTHER" id="PTHR35457:SF1">
    <property type="entry name" value="HEME A SYNTHASE"/>
    <property type="match status" value="1"/>
</dbReference>
<gene>
    <name evidence="13" type="ORF">ED312_21965</name>
</gene>